<accession>A0A1Y2I3I6</accession>
<keyword evidence="3" id="KW-1185">Reference proteome</keyword>
<dbReference type="GO" id="GO:0042393">
    <property type="term" value="F:histone binding"/>
    <property type="evidence" value="ECO:0007669"/>
    <property type="project" value="InterPro"/>
</dbReference>
<feature type="region of interest" description="Disordered" evidence="1">
    <location>
        <begin position="136"/>
        <end position="204"/>
    </location>
</feature>
<feature type="compositionally biased region" description="Polar residues" evidence="1">
    <location>
        <begin position="139"/>
        <end position="152"/>
    </location>
</feature>
<evidence type="ECO:0000313" key="2">
    <source>
        <dbReference type="EMBL" id="ORZ40533.1"/>
    </source>
</evidence>
<organism evidence="2 3">
    <name type="scientific">Catenaria anguillulae PL171</name>
    <dbReference type="NCBI Taxonomy" id="765915"/>
    <lineage>
        <taxon>Eukaryota</taxon>
        <taxon>Fungi</taxon>
        <taxon>Fungi incertae sedis</taxon>
        <taxon>Blastocladiomycota</taxon>
        <taxon>Blastocladiomycetes</taxon>
        <taxon>Blastocladiales</taxon>
        <taxon>Catenariaceae</taxon>
        <taxon>Catenaria</taxon>
    </lineage>
</organism>
<protein>
    <submittedName>
        <fullName evidence="2">Uncharacterized protein</fullName>
    </submittedName>
</protein>
<feature type="compositionally biased region" description="Low complexity" evidence="1">
    <location>
        <begin position="489"/>
        <end position="502"/>
    </location>
</feature>
<feature type="compositionally biased region" description="Basic residues" evidence="1">
    <location>
        <begin position="336"/>
        <end position="346"/>
    </location>
</feature>
<feature type="compositionally biased region" description="Acidic residues" evidence="1">
    <location>
        <begin position="153"/>
        <end position="182"/>
    </location>
</feature>
<dbReference type="STRING" id="765915.A0A1Y2I3I6"/>
<feature type="region of interest" description="Disordered" evidence="1">
    <location>
        <begin position="311"/>
        <end position="635"/>
    </location>
</feature>
<evidence type="ECO:0000313" key="3">
    <source>
        <dbReference type="Proteomes" id="UP000193411"/>
    </source>
</evidence>
<sequence>MPSQYPKRKSKAKTALSPLADACSSTTSSATVPLLKALDPAFRQPANHAGNLRPVDTSSNASLAHLRSCALSRLQSSWDSIIHRYSNTCFEKDDEIDLQTLEVVSHGSILSHPRTIAFGSLTGYLDDVDADDASTSVLPNSNLSSTTAALDSNQEDEDADEDEEDNDGDTEDNDDDTEDDELITLAHPTTTRVHSGRSAATPDDDDNLLLLAIRSLRPPLVIVHDDDSDEEDELLSFAPAPPSRATAAATTTTTTPNSTKASSQLLMDAIASASSPMPLASSPMSMYAPSPSSTSFNPLASPIPRARLSRMADTPCPIPMNPRAVIEQHDTPVPKGKAKPTLKAKTKTTPSVTKQDAAPVRRSSRLSLSSTLPDPEPLPTAKPPAPKPTSIPKPEPKPKPKSKAKPKSKSRSPPTSIPTSSSRPFTQSMASSSSSHSPPSRLDSQLADPPPMPTRRRTRASVAAALDPPPDPTAELPPTRARKPPPAAAPVAAKPKAKPVAASAHTLTPPRPPPPPLAAFAVRKRTRNASAVIVTVSSDSDSEDAKVGQASPPRKRARKTNVPNPRRPPYDPETPMRASNRNRQGTSPSTPVESPMQRASSGNGNRQSQPELGSSPHAPRAPPPRPLALQRPRVAPVVPATTALLPPTPVGAKSVKHATQPVEHVWQYSYAAAMETKRKRAEALARARARGELTREQEILSLGGVVWAEMDTGTDTEDELVKGAVVVRGFGRR</sequence>
<feature type="compositionally biased region" description="Pro residues" evidence="1">
    <location>
        <begin position="374"/>
        <end position="393"/>
    </location>
</feature>
<dbReference type="AlphaFoldDB" id="A0A1Y2I3I6"/>
<dbReference type="EMBL" id="MCFL01000003">
    <property type="protein sequence ID" value="ORZ40533.1"/>
    <property type="molecule type" value="Genomic_DNA"/>
</dbReference>
<feature type="compositionally biased region" description="Low complexity" evidence="1">
    <location>
        <begin position="411"/>
        <end position="444"/>
    </location>
</feature>
<dbReference type="GO" id="GO:0005634">
    <property type="term" value="C:nucleus"/>
    <property type="evidence" value="ECO:0007669"/>
    <property type="project" value="InterPro"/>
</dbReference>
<proteinExistence type="predicted"/>
<feature type="compositionally biased region" description="Basic residues" evidence="1">
    <location>
        <begin position="399"/>
        <end position="410"/>
    </location>
</feature>
<reference evidence="2 3" key="1">
    <citation type="submission" date="2016-07" db="EMBL/GenBank/DDBJ databases">
        <title>Pervasive Adenine N6-methylation of Active Genes in Fungi.</title>
        <authorList>
            <consortium name="DOE Joint Genome Institute"/>
            <person name="Mondo S.J."/>
            <person name="Dannebaum R.O."/>
            <person name="Kuo R.C."/>
            <person name="Labutti K."/>
            <person name="Haridas S."/>
            <person name="Kuo A."/>
            <person name="Salamov A."/>
            <person name="Ahrendt S.R."/>
            <person name="Lipzen A."/>
            <person name="Sullivan W."/>
            <person name="Andreopoulos W.B."/>
            <person name="Clum A."/>
            <person name="Lindquist E."/>
            <person name="Daum C."/>
            <person name="Ramamoorthy G.K."/>
            <person name="Gryganskyi A."/>
            <person name="Culley D."/>
            <person name="Magnuson J.K."/>
            <person name="James T.Y."/>
            <person name="O'Malley M.A."/>
            <person name="Stajich J.E."/>
            <person name="Spatafora J.W."/>
            <person name="Visel A."/>
            <person name="Grigoriev I.V."/>
        </authorList>
    </citation>
    <scope>NUCLEOTIDE SEQUENCE [LARGE SCALE GENOMIC DNA]</scope>
    <source>
        <strain evidence="2 3">PL171</strain>
    </source>
</reference>
<dbReference type="Pfam" id="PF10384">
    <property type="entry name" value="Scm3"/>
    <property type="match status" value="1"/>
</dbReference>
<feature type="compositionally biased region" description="Polar residues" evidence="1">
    <location>
        <begin position="577"/>
        <end position="612"/>
    </location>
</feature>
<name>A0A1Y2I3I6_9FUNG</name>
<gene>
    <name evidence="2" type="ORF">BCR44DRAFT_1425257</name>
</gene>
<evidence type="ECO:0000256" key="1">
    <source>
        <dbReference type="SAM" id="MobiDB-lite"/>
    </source>
</evidence>
<dbReference type="InterPro" id="IPR018465">
    <property type="entry name" value="Scm3/HJURP"/>
</dbReference>
<comment type="caution">
    <text evidence="2">The sequence shown here is derived from an EMBL/GenBank/DDBJ whole genome shotgun (WGS) entry which is preliminary data.</text>
</comment>
<dbReference type="Proteomes" id="UP000193411">
    <property type="component" value="Unassembled WGS sequence"/>
</dbReference>